<evidence type="ECO:0000256" key="3">
    <source>
        <dbReference type="ARBA" id="ARBA00022729"/>
    </source>
</evidence>
<dbReference type="EMBL" id="CP016808">
    <property type="protein sequence ID" value="ANY65722.1"/>
    <property type="molecule type" value="Genomic_DNA"/>
</dbReference>
<gene>
    <name evidence="5" type="ORF">BBD42_04015</name>
</gene>
<feature type="signal peptide" evidence="4">
    <location>
        <begin position="1"/>
        <end position="23"/>
    </location>
</feature>
<evidence type="ECO:0000256" key="1">
    <source>
        <dbReference type="ARBA" id="ARBA00008520"/>
    </source>
</evidence>
<dbReference type="PANTHER" id="PTHR43649:SF34">
    <property type="entry name" value="ABC TRANSPORTER PERIPLASMIC-BINDING PROTEIN YCJN-RELATED"/>
    <property type="match status" value="1"/>
</dbReference>
<dbReference type="InterPro" id="IPR050490">
    <property type="entry name" value="Bact_solute-bd_prot1"/>
</dbReference>
<evidence type="ECO:0000313" key="5">
    <source>
        <dbReference type="EMBL" id="ANY65722.1"/>
    </source>
</evidence>
<sequence length="554" mass="61325">MMMRNSWKKLAGVSLLAAGLAIGGCSSEKEAGGTQAAGGGVSAAAAKGQVSVVVQDRGSVASTEGSYESNRWTKWIKDTGPVDPTFVPVLRSESKKLLNMMFASGSAPDIINETNAAFRNNIYEQKQLLPLDDLLQYMPNYKALMDEYPQLKQVGTKPDGKLYEMGRVNEANPLHILFIRTDWLKELGLEMPKTTEELLQVAQAFADKDPDKNGKRDTYGINISYYSDGAVNELFGIQQEHSWGLQDGKIVRQWDKELAALTFKKQLYEQGAIDRDYISDKDGTKAKQDFLTGKLGIYVNYSVSWFEFTTKDLVTLKGNVPTAVVEPLAYPKSPFGQYTGAIDNPIQMTTVFNANTKNPQAAAEYINFILEPSTTEMLLKGEKGVHWTEGDNGCAVIPDADKWQTEAGYAGGYGLFLSRGTDKCNFVANQFDPGDPVQKEGLDMYLKAKDMYLDPTKEYPGFTLGDHIPGLSSDLDVIRTNTLKEITDIYVKAVVNGKGYSAEQAVKDAKAAWEKAGGQKIIDFMNEWYETNKDTAFLSDDIWTIVEQQKELAK</sequence>
<reference evidence="5" key="1">
    <citation type="submission" date="2016-08" db="EMBL/GenBank/DDBJ databases">
        <title>Complete Genome Seqeunce of Paenibacillus sp. BIHB 4019 from tea rhizoplane.</title>
        <authorList>
            <person name="Thakur R."/>
            <person name="Swarnkar M.K."/>
            <person name="Gulati A."/>
        </authorList>
    </citation>
    <scope>NUCLEOTIDE SEQUENCE [LARGE SCALE GENOMIC DNA]</scope>
    <source>
        <strain evidence="5">BIHB4019</strain>
    </source>
</reference>
<evidence type="ECO:0000256" key="2">
    <source>
        <dbReference type="ARBA" id="ARBA00022448"/>
    </source>
</evidence>
<dbReference type="AlphaFoldDB" id="A0A1B2DDD1"/>
<organism evidence="5">
    <name type="scientific">Paenibacillus sp. BIHB 4019</name>
    <dbReference type="NCBI Taxonomy" id="1870819"/>
    <lineage>
        <taxon>Bacteria</taxon>
        <taxon>Bacillati</taxon>
        <taxon>Bacillota</taxon>
        <taxon>Bacilli</taxon>
        <taxon>Bacillales</taxon>
        <taxon>Paenibacillaceae</taxon>
        <taxon>Paenibacillus</taxon>
    </lineage>
</organism>
<accession>A0A1B2DDD1</accession>
<feature type="chain" id="PRO_5039078387" description="ABC transporter substrate-binding protein" evidence="4">
    <location>
        <begin position="24"/>
        <end position="554"/>
    </location>
</feature>
<name>A0A1B2DDD1_9BACL</name>
<proteinExistence type="inferred from homology"/>
<dbReference type="PROSITE" id="PS51257">
    <property type="entry name" value="PROKAR_LIPOPROTEIN"/>
    <property type="match status" value="1"/>
</dbReference>
<comment type="similarity">
    <text evidence="1">Belongs to the bacterial solute-binding protein 1 family.</text>
</comment>
<dbReference type="Pfam" id="PF01547">
    <property type="entry name" value="SBP_bac_1"/>
    <property type="match status" value="1"/>
</dbReference>
<dbReference type="SUPFAM" id="SSF53850">
    <property type="entry name" value="Periplasmic binding protein-like II"/>
    <property type="match status" value="1"/>
</dbReference>
<protein>
    <recommendedName>
        <fullName evidence="6">ABC transporter substrate-binding protein</fullName>
    </recommendedName>
</protein>
<dbReference type="Gene3D" id="3.40.190.10">
    <property type="entry name" value="Periplasmic binding protein-like II"/>
    <property type="match status" value="2"/>
</dbReference>
<keyword evidence="3 4" id="KW-0732">Signal</keyword>
<evidence type="ECO:0008006" key="6">
    <source>
        <dbReference type="Google" id="ProtNLM"/>
    </source>
</evidence>
<dbReference type="PANTHER" id="PTHR43649">
    <property type="entry name" value="ARABINOSE-BINDING PROTEIN-RELATED"/>
    <property type="match status" value="1"/>
</dbReference>
<keyword evidence="2" id="KW-0813">Transport</keyword>
<dbReference type="InterPro" id="IPR006059">
    <property type="entry name" value="SBP"/>
</dbReference>
<evidence type="ECO:0000256" key="4">
    <source>
        <dbReference type="SAM" id="SignalP"/>
    </source>
</evidence>